<evidence type="ECO:0000256" key="5">
    <source>
        <dbReference type="ARBA" id="ARBA00022806"/>
    </source>
</evidence>
<dbReference type="PROSITE" id="PS00690">
    <property type="entry name" value="DEAH_ATP_HELICASE"/>
    <property type="match status" value="1"/>
</dbReference>
<feature type="domain" description="Helicase ATP-binding" evidence="13">
    <location>
        <begin position="31"/>
        <end position="203"/>
    </location>
</feature>
<accession>A0ABD4T5Z0</accession>
<keyword evidence="3" id="KW-0547">Nucleotide-binding</keyword>
<evidence type="ECO:0000313" key="15">
    <source>
        <dbReference type="EMBL" id="MCM1984123.1"/>
    </source>
</evidence>
<evidence type="ECO:0000256" key="8">
    <source>
        <dbReference type="ARBA" id="ARBA00023235"/>
    </source>
</evidence>
<keyword evidence="8" id="KW-0413">Isomerase</keyword>
<gene>
    <name evidence="15" type="ORF">QQ91_0014965</name>
</gene>
<dbReference type="PANTHER" id="PTHR13710:SF105">
    <property type="entry name" value="ATP-DEPENDENT DNA HELICASE Q1"/>
    <property type="match status" value="1"/>
</dbReference>
<dbReference type="InterPro" id="IPR002464">
    <property type="entry name" value="DNA/RNA_helicase_DEAH_CS"/>
</dbReference>
<sequence length="474" mass="54017">MTHRPTSDRAIAVLRQYWGYDSFRPPQEAIVTDLSQGRDMLVILPTGAGKSICFQVPALLHAGLTLVVSPLVSLMENQVAELRERQIPAALLHSQISKQDRQDCIRRIEARQLKLLYLAPETLLSQSFWPRLPTWANQISLLIIDEAHCLLQWGTTFRPIYRRLGSIRPALPKASFGIGAFTATADPGTAQEIQRVLGLRSPRIVRESPYRPNLALKISIAWSDRSRRQRLLNFIRAQGETSGLVYIRSRREGEELTQWLTGQGCPCLAYHAGLSAQTRRRIEQQWLTGQTQFVICTSAFGMGINKPDVRWVCHFHPPLSLSEYLQEIGRAGRDAQPAQAWMLVSEPTGWLDPYDRQQRQYFHQERQDHYRHALRLAKRLPQSGHIPALTEIYPQAEMALSLLHSLGQVIWTGPLDYRIRPTGKGPAGFSKDEGEVQSMRRFIQTRQCRWQFILQTFGFEARLPCGHCDRCGLG</sequence>
<dbReference type="InterPro" id="IPR004589">
    <property type="entry name" value="DNA_helicase_ATP-dep_RecQ"/>
</dbReference>
<evidence type="ECO:0000256" key="4">
    <source>
        <dbReference type="ARBA" id="ARBA00022801"/>
    </source>
</evidence>
<organism evidence="15 16">
    <name type="scientific">Lyngbya confervoides BDU141951</name>
    <dbReference type="NCBI Taxonomy" id="1574623"/>
    <lineage>
        <taxon>Bacteria</taxon>
        <taxon>Bacillati</taxon>
        <taxon>Cyanobacteriota</taxon>
        <taxon>Cyanophyceae</taxon>
        <taxon>Oscillatoriophycideae</taxon>
        <taxon>Oscillatoriales</taxon>
        <taxon>Microcoleaceae</taxon>
        <taxon>Lyngbya</taxon>
    </lineage>
</organism>
<reference evidence="15 16" key="1">
    <citation type="journal article" date="2015" name="Genome Announc.">
        <title>Draft Genome Sequence of Filamentous Marine Cyanobacterium Lyngbya confervoides Strain BDU141951.</title>
        <authorList>
            <person name="Chandrababunaidu M.M."/>
            <person name="Sen D."/>
            <person name="Tripathy S."/>
        </authorList>
    </citation>
    <scope>NUCLEOTIDE SEQUENCE [LARGE SCALE GENOMIC DNA]</scope>
    <source>
        <strain evidence="15 16">BDU141951</strain>
    </source>
</reference>
<comment type="caution">
    <text evidence="15">The sequence shown here is derived from an EMBL/GenBank/DDBJ whole genome shotgun (WGS) entry which is preliminary data.</text>
</comment>
<evidence type="ECO:0000313" key="16">
    <source>
        <dbReference type="Proteomes" id="UP000031561"/>
    </source>
</evidence>
<dbReference type="SMART" id="SM00490">
    <property type="entry name" value="HELICc"/>
    <property type="match status" value="1"/>
</dbReference>
<evidence type="ECO:0000256" key="3">
    <source>
        <dbReference type="ARBA" id="ARBA00022741"/>
    </source>
</evidence>
<evidence type="ECO:0000256" key="12">
    <source>
        <dbReference type="ARBA" id="ARBA00044550"/>
    </source>
</evidence>
<dbReference type="Proteomes" id="UP000031561">
    <property type="component" value="Unassembled WGS sequence"/>
</dbReference>
<dbReference type="GO" id="GO:0003677">
    <property type="term" value="F:DNA binding"/>
    <property type="evidence" value="ECO:0007669"/>
    <property type="project" value="UniProtKB-KW"/>
</dbReference>
<evidence type="ECO:0000256" key="11">
    <source>
        <dbReference type="ARBA" id="ARBA00044535"/>
    </source>
</evidence>
<evidence type="ECO:0000256" key="9">
    <source>
        <dbReference type="ARBA" id="ARBA00034617"/>
    </source>
</evidence>
<evidence type="ECO:0000256" key="1">
    <source>
        <dbReference type="ARBA" id="ARBA00005446"/>
    </source>
</evidence>
<keyword evidence="7" id="KW-0238">DNA-binding</keyword>
<evidence type="ECO:0000256" key="10">
    <source>
        <dbReference type="ARBA" id="ARBA00034808"/>
    </source>
</evidence>
<dbReference type="Pfam" id="PF16124">
    <property type="entry name" value="RecQ_Zn_bind"/>
    <property type="match status" value="1"/>
</dbReference>
<keyword evidence="6" id="KW-0067">ATP-binding</keyword>
<dbReference type="Gene3D" id="3.40.50.300">
    <property type="entry name" value="P-loop containing nucleotide triphosphate hydrolases"/>
    <property type="match status" value="2"/>
</dbReference>
<dbReference type="InterPro" id="IPR011545">
    <property type="entry name" value="DEAD/DEAH_box_helicase_dom"/>
</dbReference>
<dbReference type="GO" id="GO:0043138">
    <property type="term" value="F:3'-5' DNA helicase activity"/>
    <property type="evidence" value="ECO:0007669"/>
    <property type="project" value="UniProtKB-EC"/>
</dbReference>
<dbReference type="Pfam" id="PF00271">
    <property type="entry name" value="Helicase_C"/>
    <property type="match status" value="1"/>
</dbReference>
<evidence type="ECO:0000256" key="2">
    <source>
        <dbReference type="ARBA" id="ARBA00022723"/>
    </source>
</evidence>
<dbReference type="PROSITE" id="PS51192">
    <property type="entry name" value="HELICASE_ATP_BIND_1"/>
    <property type="match status" value="1"/>
</dbReference>
<evidence type="ECO:0000256" key="7">
    <source>
        <dbReference type="ARBA" id="ARBA00023125"/>
    </source>
</evidence>
<dbReference type="GO" id="GO:0016787">
    <property type="term" value="F:hydrolase activity"/>
    <property type="evidence" value="ECO:0007669"/>
    <property type="project" value="UniProtKB-KW"/>
</dbReference>
<dbReference type="GO" id="GO:0046872">
    <property type="term" value="F:metal ion binding"/>
    <property type="evidence" value="ECO:0007669"/>
    <property type="project" value="UniProtKB-KW"/>
</dbReference>
<dbReference type="NCBIfam" id="TIGR00614">
    <property type="entry name" value="recQ_fam"/>
    <property type="match status" value="1"/>
</dbReference>
<keyword evidence="4" id="KW-0378">Hydrolase</keyword>
<dbReference type="CDD" id="cd17920">
    <property type="entry name" value="DEXHc_RecQ"/>
    <property type="match status" value="1"/>
</dbReference>
<dbReference type="GO" id="GO:0005524">
    <property type="term" value="F:ATP binding"/>
    <property type="evidence" value="ECO:0007669"/>
    <property type="project" value="UniProtKB-KW"/>
</dbReference>
<dbReference type="InterPro" id="IPR014001">
    <property type="entry name" value="Helicase_ATP-bd"/>
</dbReference>
<dbReference type="PANTHER" id="PTHR13710">
    <property type="entry name" value="DNA HELICASE RECQ FAMILY MEMBER"/>
    <property type="match status" value="1"/>
</dbReference>
<keyword evidence="16" id="KW-1185">Reference proteome</keyword>
<comment type="catalytic activity">
    <reaction evidence="9">
        <text>Couples ATP hydrolysis with the unwinding of duplex DNA by translocating in the 3'-5' direction.</text>
        <dbReference type="EC" id="5.6.2.4"/>
    </reaction>
</comment>
<evidence type="ECO:0000259" key="14">
    <source>
        <dbReference type="PROSITE" id="PS51194"/>
    </source>
</evidence>
<dbReference type="InterPro" id="IPR027417">
    <property type="entry name" value="P-loop_NTPase"/>
</dbReference>
<dbReference type="EC" id="5.6.2.4" evidence="10"/>
<keyword evidence="2" id="KW-0479">Metal-binding</keyword>
<evidence type="ECO:0000256" key="6">
    <source>
        <dbReference type="ARBA" id="ARBA00022840"/>
    </source>
</evidence>
<feature type="domain" description="Helicase C-terminal" evidence="14">
    <location>
        <begin position="227"/>
        <end position="382"/>
    </location>
</feature>
<dbReference type="AlphaFoldDB" id="A0ABD4T5Z0"/>
<protein>
    <recommendedName>
        <fullName evidence="11">ATP-dependent DNA helicase RecQ</fullName>
        <ecNumber evidence="10">5.6.2.4</ecNumber>
    </recommendedName>
    <alternativeName>
        <fullName evidence="12">DNA 3'-5' helicase RecQ</fullName>
    </alternativeName>
</protein>
<evidence type="ECO:0000259" key="13">
    <source>
        <dbReference type="PROSITE" id="PS51192"/>
    </source>
</evidence>
<keyword evidence="5 15" id="KW-0347">Helicase</keyword>
<proteinExistence type="inferred from homology"/>
<dbReference type="RefSeq" id="WP_166275754.1">
    <property type="nucleotide sequence ID" value="NZ_JTHE03000088.1"/>
</dbReference>
<dbReference type="Pfam" id="PF00270">
    <property type="entry name" value="DEAD"/>
    <property type="match status" value="1"/>
</dbReference>
<dbReference type="InterPro" id="IPR001650">
    <property type="entry name" value="Helicase_C-like"/>
</dbReference>
<name>A0ABD4T5Z0_9CYAN</name>
<dbReference type="FunFam" id="3.40.50.300:FF:001389">
    <property type="entry name" value="ATP-dependent DNA helicase RecQ"/>
    <property type="match status" value="1"/>
</dbReference>
<dbReference type="EMBL" id="JTHE03000088">
    <property type="protein sequence ID" value="MCM1984123.1"/>
    <property type="molecule type" value="Genomic_DNA"/>
</dbReference>
<comment type="similarity">
    <text evidence="1">Belongs to the helicase family. RecQ subfamily.</text>
</comment>
<dbReference type="SMART" id="SM00487">
    <property type="entry name" value="DEXDc"/>
    <property type="match status" value="1"/>
</dbReference>
<dbReference type="PROSITE" id="PS51194">
    <property type="entry name" value="HELICASE_CTER"/>
    <property type="match status" value="1"/>
</dbReference>
<dbReference type="InterPro" id="IPR032284">
    <property type="entry name" value="RecQ_Zn-bd"/>
</dbReference>
<dbReference type="SUPFAM" id="SSF52540">
    <property type="entry name" value="P-loop containing nucleoside triphosphate hydrolases"/>
    <property type="match status" value="1"/>
</dbReference>